<dbReference type="Proteomes" id="UP000054279">
    <property type="component" value="Unassembled WGS sequence"/>
</dbReference>
<dbReference type="HOGENOM" id="CLU_505431_0_0_1"/>
<keyword evidence="2" id="KW-1185">Reference proteome</keyword>
<dbReference type="AlphaFoldDB" id="A0A0C9V0U3"/>
<protein>
    <submittedName>
        <fullName evidence="1">Unplaced genomic scaffold SPHSTscaffold_174, whole genome shotgun sequence</fullName>
    </submittedName>
</protein>
<dbReference type="CDD" id="cd09917">
    <property type="entry name" value="F-box_SF"/>
    <property type="match status" value="1"/>
</dbReference>
<gene>
    <name evidence="1" type="ORF">M422DRAFT_267346</name>
</gene>
<evidence type="ECO:0000313" key="1">
    <source>
        <dbReference type="EMBL" id="KIJ31030.1"/>
    </source>
</evidence>
<sequence length="569" mass="65407">MVDLPFDIWIKIAQQLLIRCDLLNLSQTCRLVRSAAVPLIFEAATFSASWQSFNRNQQAYFAQACHLRAQIAFYAQNKTILSALRRMQIIYWSPVYANNLIFLRFMVNGKKVEVSDIRLGRDANNTQYADLSRSLREALNTMLAAMFQELADLIDMAPNLGPVTIFEMRPATLACSHRSSRSFGYSGSRPFVLRQYFSSCSYKWLEFNAQDGSTRADRMQSILLREYWLSICNGSSDITGSQQCLFDILEYIRAPILSVALDVETLAELPPAALAKIRSARHVSIRYDWSIFDPSRWEHLANILDTVNSHQDRRVELTFSHWLQDCPAVKQLPLHQLTSFRGMLKLLCDISPFASNLTSIELADVPDDHDHENYLNVLRRNPMTRVYHLGLPFRYKFERVKDMGNLWPSIDDLSFARSFSISVRGEVLVNIIANFDGLFKILSYYPNIEVLHLCCGSRSTIRQSRAFDLHTTPRPPNCTLRSIEFSDLSIAYWNSLDGIWEFDIHRPLLSDVPISLEAASTASKIIKDCWTTWYYALPKPILRKRTRMAIQRFFGKGKGKKNISIFTEQ</sequence>
<evidence type="ECO:0000313" key="2">
    <source>
        <dbReference type="Proteomes" id="UP000054279"/>
    </source>
</evidence>
<accession>A0A0C9V0U3</accession>
<organism evidence="1 2">
    <name type="scientific">Sphaerobolus stellatus (strain SS14)</name>
    <dbReference type="NCBI Taxonomy" id="990650"/>
    <lineage>
        <taxon>Eukaryota</taxon>
        <taxon>Fungi</taxon>
        <taxon>Dikarya</taxon>
        <taxon>Basidiomycota</taxon>
        <taxon>Agaricomycotina</taxon>
        <taxon>Agaricomycetes</taxon>
        <taxon>Phallomycetidae</taxon>
        <taxon>Geastrales</taxon>
        <taxon>Sphaerobolaceae</taxon>
        <taxon>Sphaerobolus</taxon>
    </lineage>
</organism>
<name>A0A0C9V0U3_SPHS4</name>
<dbReference type="EMBL" id="KN837249">
    <property type="protein sequence ID" value="KIJ31030.1"/>
    <property type="molecule type" value="Genomic_DNA"/>
</dbReference>
<proteinExistence type="predicted"/>
<reference evidence="1 2" key="1">
    <citation type="submission" date="2014-06" db="EMBL/GenBank/DDBJ databases">
        <title>Evolutionary Origins and Diversification of the Mycorrhizal Mutualists.</title>
        <authorList>
            <consortium name="DOE Joint Genome Institute"/>
            <consortium name="Mycorrhizal Genomics Consortium"/>
            <person name="Kohler A."/>
            <person name="Kuo A."/>
            <person name="Nagy L.G."/>
            <person name="Floudas D."/>
            <person name="Copeland A."/>
            <person name="Barry K.W."/>
            <person name="Cichocki N."/>
            <person name="Veneault-Fourrey C."/>
            <person name="LaButti K."/>
            <person name="Lindquist E.A."/>
            <person name="Lipzen A."/>
            <person name="Lundell T."/>
            <person name="Morin E."/>
            <person name="Murat C."/>
            <person name="Riley R."/>
            <person name="Ohm R."/>
            <person name="Sun H."/>
            <person name="Tunlid A."/>
            <person name="Henrissat B."/>
            <person name="Grigoriev I.V."/>
            <person name="Hibbett D.S."/>
            <person name="Martin F."/>
        </authorList>
    </citation>
    <scope>NUCLEOTIDE SEQUENCE [LARGE SCALE GENOMIC DNA]</scope>
    <source>
        <strain evidence="1 2">SS14</strain>
    </source>
</reference>